<gene>
    <name evidence="3" type="ORF">LCGC14_0679420</name>
</gene>
<dbReference type="SUPFAM" id="SSF63829">
    <property type="entry name" value="Calcium-dependent phosphotriesterase"/>
    <property type="match status" value="1"/>
</dbReference>
<organism evidence="3">
    <name type="scientific">marine sediment metagenome</name>
    <dbReference type="NCBI Taxonomy" id="412755"/>
    <lineage>
        <taxon>unclassified sequences</taxon>
        <taxon>metagenomes</taxon>
        <taxon>ecological metagenomes</taxon>
    </lineage>
</organism>
<dbReference type="AlphaFoldDB" id="A0A0F9TWP0"/>
<accession>A0A0F9TWP0</accession>
<dbReference type="InterPro" id="IPR011042">
    <property type="entry name" value="6-blade_b-propeller_TolB-like"/>
</dbReference>
<comment type="caution">
    <text evidence="3">The sequence shown here is derived from an EMBL/GenBank/DDBJ whole genome shotgun (WGS) entry which is preliminary data.</text>
</comment>
<keyword evidence="2" id="KW-0964">Secreted</keyword>
<evidence type="ECO:0000313" key="3">
    <source>
        <dbReference type="EMBL" id="KKN45783.1"/>
    </source>
</evidence>
<comment type="subcellular location">
    <subcellularLocation>
        <location evidence="1">Secreted</location>
    </subcellularLocation>
</comment>
<dbReference type="EMBL" id="LAZR01001367">
    <property type="protein sequence ID" value="KKN45783.1"/>
    <property type="molecule type" value="Genomic_DNA"/>
</dbReference>
<evidence type="ECO:0000256" key="2">
    <source>
        <dbReference type="ARBA" id="ARBA00022525"/>
    </source>
</evidence>
<protein>
    <recommendedName>
        <fullName evidence="4">SMP-30/Gluconolactonase/LRE-like region domain-containing protein</fullName>
    </recommendedName>
</protein>
<evidence type="ECO:0008006" key="4">
    <source>
        <dbReference type="Google" id="ProtNLM"/>
    </source>
</evidence>
<dbReference type="InterPro" id="IPR017996">
    <property type="entry name" value="MRJP/yellow-related"/>
</dbReference>
<dbReference type="Gene3D" id="2.120.10.30">
    <property type="entry name" value="TolB, C-terminal domain"/>
    <property type="match status" value="1"/>
</dbReference>
<reference evidence="3" key="1">
    <citation type="journal article" date="2015" name="Nature">
        <title>Complex archaea that bridge the gap between prokaryotes and eukaryotes.</title>
        <authorList>
            <person name="Spang A."/>
            <person name="Saw J.H."/>
            <person name="Jorgensen S.L."/>
            <person name="Zaremba-Niedzwiedzka K."/>
            <person name="Martijn J."/>
            <person name="Lind A.E."/>
            <person name="van Eijk R."/>
            <person name="Schleper C."/>
            <person name="Guy L."/>
            <person name="Ettema T.J."/>
        </authorList>
    </citation>
    <scope>NUCLEOTIDE SEQUENCE</scope>
</reference>
<sequence length="368" mass="39948">MTHIKKLLLAAACSTALLGSNAVSANTDNQNADLKTVATFDAQHPPGNIAITPSGRKFLSVHGFFGQKQKIMELLSDGTTKPYPNEEWAYAYNNGKGFYDVLGINVSSDGVLWMLDTSGPDHAGRLVGWDTNKEQLHKIIYLAKPTITDTSFLNDLVIDNKHGVVYIADTAQGSQAAIITVNLKTGVARRVLQDSHYTTAENIDMVIDGRTMSLGGQPARLGVNPITLDPNEDWLYFGSMSGTSVYRIATSDINNESLSAKALEDKVTRYGTKPISDGIIVDGGGNVYVTDITNGAIGVVKPTGDYEVLFKDERLSWPDGFSYGADHKIYFTVDDLHNSPVLNNGKNQSHGKFKVMSFEPLVKGKVGR</sequence>
<dbReference type="Pfam" id="PF03022">
    <property type="entry name" value="MRJP"/>
    <property type="match status" value="1"/>
</dbReference>
<dbReference type="PANTHER" id="PTHR10009:SF18">
    <property type="entry name" value="PROTEIN YELLOW-LIKE PROTEIN"/>
    <property type="match status" value="1"/>
</dbReference>
<evidence type="ECO:0000256" key="1">
    <source>
        <dbReference type="ARBA" id="ARBA00004613"/>
    </source>
</evidence>
<dbReference type="GO" id="GO:0005576">
    <property type="term" value="C:extracellular region"/>
    <property type="evidence" value="ECO:0007669"/>
    <property type="project" value="UniProtKB-SubCell"/>
</dbReference>
<dbReference type="PANTHER" id="PTHR10009">
    <property type="entry name" value="PROTEIN YELLOW-RELATED"/>
    <property type="match status" value="1"/>
</dbReference>
<proteinExistence type="predicted"/>
<name>A0A0F9TWP0_9ZZZZ</name>